<dbReference type="STRING" id="41875.K8F3S1"/>
<accession>K8F3S1</accession>
<feature type="region of interest" description="Disordered" evidence="3">
    <location>
        <begin position="412"/>
        <end position="440"/>
    </location>
</feature>
<dbReference type="Proteomes" id="UP000198341">
    <property type="component" value="Chromosome 13"/>
</dbReference>
<evidence type="ECO:0000256" key="1">
    <source>
        <dbReference type="ARBA" id="ARBA00022741"/>
    </source>
</evidence>
<protein>
    <submittedName>
        <fullName evidence="6">GTPase ObgE</fullName>
    </submittedName>
</protein>
<dbReference type="EMBL" id="FO082266">
    <property type="protein sequence ID" value="CCO19415.1"/>
    <property type="molecule type" value="Genomic_DNA"/>
</dbReference>
<dbReference type="PANTHER" id="PTHR11702">
    <property type="entry name" value="DEVELOPMENTALLY REGULATED GTP-BINDING PROTEIN-RELATED"/>
    <property type="match status" value="1"/>
</dbReference>
<dbReference type="AlphaFoldDB" id="K8F3S1"/>
<feature type="region of interest" description="Disordered" evidence="3">
    <location>
        <begin position="206"/>
        <end position="238"/>
    </location>
</feature>
<dbReference type="InterPro" id="IPR045086">
    <property type="entry name" value="OBG_GTPase"/>
</dbReference>
<dbReference type="Pfam" id="PF01018">
    <property type="entry name" value="GTP1_OBG"/>
    <property type="match status" value="2"/>
</dbReference>
<evidence type="ECO:0000259" key="5">
    <source>
        <dbReference type="PROSITE" id="PS51883"/>
    </source>
</evidence>
<dbReference type="CDD" id="cd01898">
    <property type="entry name" value="Obg"/>
    <property type="match status" value="1"/>
</dbReference>
<gene>
    <name evidence="6" type="ordered locus">Bathy13g02230</name>
</gene>
<evidence type="ECO:0000259" key="4">
    <source>
        <dbReference type="PROSITE" id="PS51710"/>
    </source>
</evidence>
<keyword evidence="7" id="KW-1185">Reference proteome</keyword>
<dbReference type="PANTHER" id="PTHR11702:SF31">
    <property type="entry name" value="MITOCHONDRIAL RIBOSOME-ASSOCIATED GTPASE 2"/>
    <property type="match status" value="1"/>
</dbReference>
<feature type="domain" description="OBG-type G" evidence="4">
    <location>
        <begin position="316"/>
        <end position="539"/>
    </location>
</feature>
<evidence type="ECO:0000313" key="7">
    <source>
        <dbReference type="Proteomes" id="UP000198341"/>
    </source>
</evidence>
<dbReference type="GO" id="GO:0005739">
    <property type="term" value="C:mitochondrion"/>
    <property type="evidence" value="ECO:0007669"/>
    <property type="project" value="TreeGrafter"/>
</dbReference>
<name>K8F3S1_9CHLO</name>
<dbReference type="InterPro" id="IPR006169">
    <property type="entry name" value="GTP1_OBG_dom"/>
</dbReference>
<dbReference type="Gene3D" id="2.70.210.12">
    <property type="entry name" value="GTP1/OBG domain"/>
    <property type="match status" value="1"/>
</dbReference>
<dbReference type="GO" id="GO:0042254">
    <property type="term" value="P:ribosome biogenesis"/>
    <property type="evidence" value="ECO:0007669"/>
    <property type="project" value="UniProtKB-UniRule"/>
</dbReference>
<dbReference type="InterPro" id="IPR006073">
    <property type="entry name" value="GTP-bd"/>
</dbReference>
<feature type="compositionally biased region" description="Basic and acidic residues" evidence="3">
    <location>
        <begin position="107"/>
        <end position="119"/>
    </location>
</feature>
<dbReference type="InterPro" id="IPR027417">
    <property type="entry name" value="P-loop_NTPase"/>
</dbReference>
<dbReference type="PRINTS" id="PR00326">
    <property type="entry name" value="GTP1OBG"/>
</dbReference>
<dbReference type="GeneID" id="19012175"/>
<proteinExistence type="predicted"/>
<dbReference type="OrthoDB" id="347018at2759"/>
<dbReference type="Pfam" id="PF01926">
    <property type="entry name" value="MMR_HSR1"/>
    <property type="match status" value="1"/>
</dbReference>
<feature type="compositionally biased region" description="Acidic residues" evidence="3">
    <location>
        <begin position="212"/>
        <end position="225"/>
    </location>
</feature>
<dbReference type="Gene3D" id="3.40.50.300">
    <property type="entry name" value="P-loop containing nucleotide triphosphate hydrolases"/>
    <property type="match status" value="1"/>
</dbReference>
<evidence type="ECO:0000256" key="3">
    <source>
        <dbReference type="SAM" id="MobiDB-lite"/>
    </source>
</evidence>
<feature type="region of interest" description="Disordered" evidence="3">
    <location>
        <begin position="104"/>
        <end position="171"/>
    </location>
</feature>
<dbReference type="GO" id="GO:0003924">
    <property type="term" value="F:GTPase activity"/>
    <property type="evidence" value="ECO:0007669"/>
    <property type="project" value="InterPro"/>
</dbReference>
<organism evidence="6 7">
    <name type="scientific">Bathycoccus prasinos</name>
    <dbReference type="NCBI Taxonomy" id="41875"/>
    <lineage>
        <taxon>Eukaryota</taxon>
        <taxon>Viridiplantae</taxon>
        <taxon>Chlorophyta</taxon>
        <taxon>Mamiellophyceae</taxon>
        <taxon>Mamiellales</taxon>
        <taxon>Bathycoccaceae</taxon>
        <taxon>Bathycoccus</taxon>
    </lineage>
</organism>
<dbReference type="InterPro" id="IPR031167">
    <property type="entry name" value="G_OBG"/>
</dbReference>
<dbReference type="RefSeq" id="XP_007509612.1">
    <property type="nucleotide sequence ID" value="XM_007509550.1"/>
</dbReference>
<reference evidence="6 7" key="1">
    <citation type="submission" date="2011-10" db="EMBL/GenBank/DDBJ databases">
        <authorList>
            <person name="Genoscope - CEA"/>
        </authorList>
    </citation>
    <scope>NUCLEOTIDE SEQUENCE [LARGE SCALE GENOMIC DNA]</scope>
    <source>
        <strain evidence="6 7">RCC 1105</strain>
    </source>
</reference>
<evidence type="ECO:0000313" key="6">
    <source>
        <dbReference type="EMBL" id="CCO19415.1"/>
    </source>
</evidence>
<keyword evidence="1" id="KW-0547">Nucleotide-binding</keyword>
<keyword evidence="2" id="KW-0342">GTP-binding</keyword>
<evidence type="ECO:0000256" key="2">
    <source>
        <dbReference type="ARBA" id="ARBA00023134"/>
    </source>
</evidence>
<feature type="domain" description="Obg" evidence="5">
    <location>
        <begin position="85"/>
        <end position="315"/>
    </location>
</feature>
<dbReference type="GO" id="GO:0005525">
    <property type="term" value="F:GTP binding"/>
    <property type="evidence" value="ECO:0007669"/>
    <property type="project" value="UniProtKB-KW"/>
</dbReference>
<sequence>MSAFASLVARRGRTATYRWCNFCLAHQRQNEFERYYSSSGTTTTTTTTIQTTKILATLLEDAIADSNRKETEQEMIPSSSQEDNQKIVDRTRVRAIAGKGGKGCASFRKDGGSRGRRGADGGNGGNGGDVVLKAVGQRGPKSLGHVGNLLRAENGGNGGKERMQGKRGKTKVMEVPVGTVVWEEEEREDVVVDDNVEVTKKMMANWGSSEPVWDDNDDDDNEDGDNLERSDDGEHDDDELEIEYIRTAHLRPRGYKYGIWRVLADLSTHEDEFKLAIGGRGGKGNANFPVGKTAGEYDPGEPGTERRVVLELKTVADVGFIGFPNAGKSTMLTALTNAKPKIAPYAFTTLTPQFGAREIDLDKEMETKVSLTFADVPGLLPGAHRNRGLGHDFLRHVERCRVHAYIVDATGGDGKNKRATTGNTEQDDANESLPENSKETNKLPHEALIDLVNELETYKPDITKTTPAIVVVNKMDLLLFNSSEDDGNNAREGASFAEAIKKTISASITKAIGSLGKDASLWEIVFASGKTGENVDECQ</sequence>
<dbReference type="SUPFAM" id="SSF82051">
    <property type="entry name" value="Obg GTP-binding protein N-terminal domain"/>
    <property type="match status" value="1"/>
</dbReference>
<dbReference type="InterPro" id="IPR036726">
    <property type="entry name" value="GTP1_OBG_dom_sf"/>
</dbReference>
<dbReference type="PROSITE" id="PS51883">
    <property type="entry name" value="OBG"/>
    <property type="match status" value="1"/>
</dbReference>
<dbReference type="KEGG" id="bpg:Bathy13g02230"/>
<dbReference type="SUPFAM" id="SSF52540">
    <property type="entry name" value="P-loop containing nucleoside triphosphate hydrolases"/>
    <property type="match status" value="1"/>
</dbReference>
<dbReference type="PROSITE" id="PS51710">
    <property type="entry name" value="G_OBG"/>
    <property type="match status" value="1"/>
</dbReference>
<dbReference type="eggNOG" id="KOG1489">
    <property type="taxonomic scope" value="Eukaryota"/>
</dbReference>